<dbReference type="AlphaFoldDB" id="A0A915K3V2"/>
<evidence type="ECO:0000313" key="3">
    <source>
        <dbReference type="WBParaSite" id="nRc.2.0.1.t32519-RA"/>
    </source>
</evidence>
<dbReference type="Proteomes" id="UP000887565">
    <property type="component" value="Unplaced"/>
</dbReference>
<sequence length="54" mass="6093">MIGRMSLANSLLLLSKLLSYNHRKWLKMETPNFCAIDGPPSQKSCLTPRTTECP</sequence>
<evidence type="ECO:0000256" key="1">
    <source>
        <dbReference type="SAM" id="SignalP"/>
    </source>
</evidence>
<organism evidence="2 3">
    <name type="scientific">Romanomermis culicivorax</name>
    <name type="common">Nematode worm</name>
    <dbReference type="NCBI Taxonomy" id="13658"/>
    <lineage>
        <taxon>Eukaryota</taxon>
        <taxon>Metazoa</taxon>
        <taxon>Ecdysozoa</taxon>
        <taxon>Nematoda</taxon>
        <taxon>Enoplea</taxon>
        <taxon>Dorylaimia</taxon>
        <taxon>Mermithida</taxon>
        <taxon>Mermithoidea</taxon>
        <taxon>Mermithidae</taxon>
        <taxon>Romanomermis</taxon>
    </lineage>
</organism>
<dbReference type="WBParaSite" id="nRc.2.0.1.t32519-RA">
    <property type="protein sequence ID" value="nRc.2.0.1.t32519-RA"/>
    <property type="gene ID" value="nRc.2.0.1.g32519"/>
</dbReference>
<evidence type="ECO:0000313" key="2">
    <source>
        <dbReference type="Proteomes" id="UP000887565"/>
    </source>
</evidence>
<proteinExistence type="predicted"/>
<feature type="chain" id="PRO_5037846517" evidence="1">
    <location>
        <begin position="20"/>
        <end position="54"/>
    </location>
</feature>
<name>A0A915K3V2_ROMCU</name>
<reference evidence="3" key="1">
    <citation type="submission" date="2022-11" db="UniProtKB">
        <authorList>
            <consortium name="WormBaseParasite"/>
        </authorList>
    </citation>
    <scope>IDENTIFICATION</scope>
</reference>
<keyword evidence="1" id="KW-0732">Signal</keyword>
<protein>
    <submittedName>
        <fullName evidence="3">Uncharacterized protein</fullName>
    </submittedName>
</protein>
<keyword evidence="2" id="KW-1185">Reference proteome</keyword>
<accession>A0A915K3V2</accession>
<feature type="signal peptide" evidence="1">
    <location>
        <begin position="1"/>
        <end position="19"/>
    </location>
</feature>